<protein>
    <submittedName>
        <fullName evidence="1">Uncharacterized protein</fullName>
    </submittedName>
</protein>
<evidence type="ECO:0000313" key="1">
    <source>
        <dbReference type="EMBL" id="XCD04363.1"/>
    </source>
</evidence>
<sequence length="57" mass="6436">MYFVSVTSKFDPKQQKTVLCPANHLEECINKYLTADVVIVITESEVFQIEDNSPTGD</sequence>
<organism evidence="1">
    <name type="scientific">Dulem virus 252</name>
    <dbReference type="NCBI Taxonomy" id="3145729"/>
    <lineage>
        <taxon>Viruses</taxon>
        <taxon>Monodnaviria</taxon>
        <taxon>Sangervirae</taxon>
        <taxon>Phixviricota</taxon>
        <taxon>Malgrandaviricetes</taxon>
        <taxon>Petitvirales</taxon>
        <taxon>Microviridae</taxon>
        <taxon>Microvirus</taxon>
    </lineage>
</organism>
<proteinExistence type="predicted"/>
<name>A0AAU8AZ02_9VIRU</name>
<reference evidence="1" key="1">
    <citation type="submission" date="2024-03" db="EMBL/GenBank/DDBJ databases">
        <title>Diverse circular DNA viruses in blood, oral, and fecal samples of captive lemurs.</title>
        <authorList>
            <person name="Paietta E.N."/>
            <person name="Kraberger S."/>
            <person name="Lund M.C."/>
            <person name="Custer J.M."/>
            <person name="Vargas K.M."/>
            <person name="Ehmke E.E."/>
            <person name="Yoder A.D."/>
            <person name="Varsani A."/>
        </authorList>
    </citation>
    <scope>NUCLEOTIDE SEQUENCE</scope>
    <source>
        <strain evidence="1">Duke_23FS_18</strain>
    </source>
</reference>
<dbReference type="EMBL" id="PP511449">
    <property type="protein sequence ID" value="XCD04363.1"/>
    <property type="molecule type" value="Genomic_DNA"/>
</dbReference>
<accession>A0AAU8AZ02</accession>